<organism evidence="2 3">
    <name type="scientific">Diacronema lutheri</name>
    <name type="common">Unicellular marine alga</name>
    <name type="synonym">Monochrysis lutheri</name>
    <dbReference type="NCBI Taxonomy" id="2081491"/>
    <lineage>
        <taxon>Eukaryota</taxon>
        <taxon>Haptista</taxon>
        <taxon>Haptophyta</taxon>
        <taxon>Pavlovophyceae</taxon>
        <taxon>Pavlovales</taxon>
        <taxon>Pavlovaceae</taxon>
        <taxon>Diacronema</taxon>
    </lineage>
</organism>
<dbReference type="AlphaFoldDB" id="A0A8J5XT21"/>
<keyword evidence="3" id="KW-1185">Reference proteome</keyword>
<dbReference type="SUPFAM" id="SSF54909">
    <property type="entry name" value="Dimeric alpha+beta barrel"/>
    <property type="match status" value="1"/>
</dbReference>
<dbReference type="PANTHER" id="PTHR33336:SF1">
    <property type="entry name" value="(4S)-4-HYDROXY-5-PHOSPHONOOXYPENTANE-2,3-DIONE ISOMERASE"/>
    <property type="match status" value="1"/>
</dbReference>
<dbReference type="InterPro" id="IPR050744">
    <property type="entry name" value="AI-2_Isomerase_LsrG"/>
</dbReference>
<dbReference type="OrthoDB" id="10261153at2759"/>
<dbReference type="OMA" id="MTGEHAF"/>
<dbReference type="GO" id="GO:0016491">
    <property type="term" value="F:oxidoreductase activity"/>
    <property type="evidence" value="ECO:0007669"/>
    <property type="project" value="TreeGrafter"/>
</dbReference>
<dbReference type="EMBL" id="JAGTXO010000005">
    <property type="protein sequence ID" value="KAG8467882.1"/>
    <property type="molecule type" value="Genomic_DNA"/>
</dbReference>
<dbReference type="GO" id="GO:0005829">
    <property type="term" value="C:cytosol"/>
    <property type="evidence" value="ECO:0007669"/>
    <property type="project" value="TreeGrafter"/>
</dbReference>
<dbReference type="InterPro" id="IPR011008">
    <property type="entry name" value="Dimeric_a/b-barrel"/>
</dbReference>
<name>A0A8J5XT21_DIALT</name>
<dbReference type="Proteomes" id="UP000751190">
    <property type="component" value="Unassembled WGS sequence"/>
</dbReference>
<sequence length="139" mass="15506">MVFMTGEHAFRASAVCFGLMAACSPANIRSRSSMTSAAVGNIAVVVEVEIAPDRIDDFLKVMEGDAIGSRERENGGCLRFDVLRDQERSNVFRLYELYRDRAALDFHKEQPHFLKWREFKASGGVISQKSALNDAIFVA</sequence>
<accession>A0A8J5XT21</accession>
<dbReference type="PANTHER" id="PTHR33336">
    <property type="entry name" value="QUINOL MONOOXYGENASE YGIN-RELATED"/>
    <property type="match status" value="1"/>
</dbReference>
<dbReference type="PROSITE" id="PS51725">
    <property type="entry name" value="ABM"/>
    <property type="match status" value="1"/>
</dbReference>
<proteinExistence type="predicted"/>
<feature type="domain" description="ABM" evidence="1">
    <location>
        <begin position="42"/>
        <end position="137"/>
    </location>
</feature>
<dbReference type="InterPro" id="IPR007138">
    <property type="entry name" value="ABM_dom"/>
</dbReference>
<dbReference type="Gene3D" id="3.30.70.100">
    <property type="match status" value="1"/>
</dbReference>
<protein>
    <recommendedName>
        <fullName evidence="1">ABM domain-containing protein</fullName>
    </recommendedName>
</protein>
<evidence type="ECO:0000313" key="3">
    <source>
        <dbReference type="Proteomes" id="UP000751190"/>
    </source>
</evidence>
<dbReference type="Pfam" id="PF03992">
    <property type="entry name" value="ABM"/>
    <property type="match status" value="1"/>
</dbReference>
<reference evidence="2" key="1">
    <citation type="submission" date="2021-05" db="EMBL/GenBank/DDBJ databases">
        <title>The genome of the haptophyte Pavlova lutheri (Diacronema luteri, Pavlovales) - a model for lipid biosynthesis in eukaryotic algae.</title>
        <authorList>
            <person name="Hulatt C.J."/>
            <person name="Posewitz M.C."/>
        </authorList>
    </citation>
    <scope>NUCLEOTIDE SEQUENCE</scope>
    <source>
        <strain evidence="2">NIVA-4/92</strain>
    </source>
</reference>
<evidence type="ECO:0000259" key="1">
    <source>
        <dbReference type="PROSITE" id="PS51725"/>
    </source>
</evidence>
<evidence type="ECO:0000313" key="2">
    <source>
        <dbReference type="EMBL" id="KAG8467882.1"/>
    </source>
</evidence>
<comment type="caution">
    <text evidence="2">The sequence shown here is derived from an EMBL/GenBank/DDBJ whole genome shotgun (WGS) entry which is preliminary data.</text>
</comment>
<gene>
    <name evidence="2" type="ORF">KFE25_006934</name>
</gene>